<evidence type="ECO:0000313" key="1">
    <source>
        <dbReference type="EMBL" id="VFU41956.1"/>
    </source>
</evidence>
<name>A0A6N2LP48_SALVM</name>
<dbReference type="EMBL" id="CAADRP010001574">
    <property type="protein sequence ID" value="VFU41956.1"/>
    <property type="molecule type" value="Genomic_DNA"/>
</dbReference>
<organism evidence="1">
    <name type="scientific">Salix viminalis</name>
    <name type="common">Common osier</name>
    <name type="synonym">Basket willow</name>
    <dbReference type="NCBI Taxonomy" id="40686"/>
    <lineage>
        <taxon>Eukaryota</taxon>
        <taxon>Viridiplantae</taxon>
        <taxon>Streptophyta</taxon>
        <taxon>Embryophyta</taxon>
        <taxon>Tracheophyta</taxon>
        <taxon>Spermatophyta</taxon>
        <taxon>Magnoliopsida</taxon>
        <taxon>eudicotyledons</taxon>
        <taxon>Gunneridae</taxon>
        <taxon>Pentapetalae</taxon>
        <taxon>rosids</taxon>
        <taxon>fabids</taxon>
        <taxon>Malpighiales</taxon>
        <taxon>Salicaceae</taxon>
        <taxon>Saliceae</taxon>
        <taxon>Salix</taxon>
    </lineage>
</organism>
<reference evidence="1" key="1">
    <citation type="submission" date="2019-03" db="EMBL/GenBank/DDBJ databases">
        <authorList>
            <person name="Mank J."/>
            <person name="Almeida P."/>
        </authorList>
    </citation>
    <scope>NUCLEOTIDE SEQUENCE</scope>
    <source>
        <strain evidence="1">78183</strain>
    </source>
</reference>
<gene>
    <name evidence="1" type="ORF">SVIM_LOCUS249073</name>
</gene>
<proteinExistence type="predicted"/>
<sequence>MFFPNKYPISVLSQ</sequence>
<accession>A0A6N2LP48</accession>
<protein>
    <submittedName>
        <fullName evidence="1">Uncharacterized protein</fullName>
    </submittedName>
</protein>